<dbReference type="EMBL" id="JAAIUW010000007">
    <property type="protein sequence ID" value="KAF7824724.1"/>
    <property type="molecule type" value="Genomic_DNA"/>
</dbReference>
<keyword evidence="3 7" id="KW-0479">Metal-binding</keyword>
<evidence type="ECO:0000256" key="5">
    <source>
        <dbReference type="ARBA" id="ARBA00023004"/>
    </source>
</evidence>
<dbReference type="InterPro" id="IPR036396">
    <property type="entry name" value="Cyt_P450_sf"/>
</dbReference>
<keyword evidence="2 7" id="KW-0349">Heme</keyword>
<evidence type="ECO:0000256" key="1">
    <source>
        <dbReference type="ARBA" id="ARBA00010617"/>
    </source>
</evidence>
<keyword evidence="6 8" id="KW-0503">Monooxygenase</keyword>
<dbReference type="Gene3D" id="1.10.630.10">
    <property type="entry name" value="Cytochrome P450"/>
    <property type="match status" value="1"/>
</dbReference>
<dbReference type="InterPro" id="IPR002401">
    <property type="entry name" value="Cyt_P450_E_grp-I"/>
</dbReference>
<comment type="similarity">
    <text evidence="1 8">Belongs to the cytochrome P450 family.</text>
</comment>
<dbReference type="PANTHER" id="PTHR47950">
    <property type="entry name" value="CYTOCHROME P450, FAMILY 76, SUBFAMILY C, POLYPEPTIDE 5-RELATED"/>
    <property type="match status" value="1"/>
</dbReference>
<dbReference type="CDD" id="cd11073">
    <property type="entry name" value="CYP76-like"/>
    <property type="match status" value="1"/>
</dbReference>
<sequence length="479" mass="53318">MAAFQPPLEAHKLPPGPTPLPIIGSFHLLGLKPHKSLAHLAKAHGPIMTLKLGHVTTIIVSSPKLSKSILQTHDHLFSNRLVPDAVTALNHHRHSLTFLPVCPLWRSLRKICNTQLFSPKTLDATRHIRRAKILDLLRDVRASCARGEAVDIGKAAFKTTINLLSNTMFSVDLVESEGEIGDFKESVRRMLDEVGRPNVSDYVKGLRWVDPMGNRRRTGVQFRRLLGVFGGLVSERVRLRGGRGQNAGEEGQNDMLEALLDIAEEDSEVMDAERIQRLSLDLFAAGTDTTTSALEWAMSELLRHPDIMSKAKSELDKTVGKGKPIEESHIASLPYIQAIVKETFRLHPATPILPPRRADTDVALDTYTIPEGAQVLVNVWAINRDPNVWAKPEVFSPERFLELEIDVKGRHFELTPFGGGRRMCPGHPLALRMLYLMLGSLLNCFDWKLEEGGRGNVDMDDKFGTTLTKAKPLLVIPFV</sequence>
<dbReference type="GO" id="GO:0020037">
    <property type="term" value="F:heme binding"/>
    <property type="evidence" value="ECO:0007669"/>
    <property type="project" value="InterPro"/>
</dbReference>
<keyword evidence="4 8" id="KW-0560">Oxidoreductase</keyword>
<dbReference type="PRINTS" id="PR00463">
    <property type="entry name" value="EP450I"/>
</dbReference>
<dbReference type="GO" id="GO:0016705">
    <property type="term" value="F:oxidoreductase activity, acting on paired donors, with incorporation or reduction of molecular oxygen"/>
    <property type="evidence" value="ECO:0007669"/>
    <property type="project" value="InterPro"/>
</dbReference>
<comment type="cofactor">
    <cofactor evidence="7">
        <name>heme</name>
        <dbReference type="ChEBI" id="CHEBI:30413"/>
    </cofactor>
</comment>
<dbReference type="InterPro" id="IPR017972">
    <property type="entry name" value="Cyt_P450_CS"/>
</dbReference>
<gene>
    <name evidence="9" type="ORF">G2W53_022868</name>
</gene>
<dbReference type="Pfam" id="PF00067">
    <property type="entry name" value="p450"/>
    <property type="match status" value="1"/>
</dbReference>
<organism evidence="9 10">
    <name type="scientific">Senna tora</name>
    <dbReference type="NCBI Taxonomy" id="362788"/>
    <lineage>
        <taxon>Eukaryota</taxon>
        <taxon>Viridiplantae</taxon>
        <taxon>Streptophyta</taxon>
        <taxon>Embryophyta</taxon>
        <taxon>Tracheophyta</taxon>
        <taxon>Spermatophyta</taxon>
        <taxon>Magnoliopsida</taxon>
        <taxon>eudicotyledons</taxon>
        <taxon>Gunneridae</taxon>
        <taxon>Pentapetalae</taxon>
        <taxon>rosids</taxon>
        <taxon>fabids</taxon>
        <taxon>Fabales</taxon>
        <taxon>Fabaceae</taxon>
        <taxon>Caesalpinioideae</taxon>
        <taxon>Cassia clade</taxon>
        <taxon>Senna</taxon>
    </lineage>
</organism>
<evidence type="ECO:0000256" key="6">
    <source>
        <dbReference type="ARBA" id="ARBA00023033"/>
    </source>
</evidence>
<dbReference type="PANTHER" id="PTHR47950:SF4">
    <property type="entry name" value="GERANIOL 8-HYDROXYLASE-LIKE"/>
    <property type="match status" value="1"/>
</dbReference>
<reference evidence="9" key="1">
    <citation type="submission" date="2020-09" db="EMBL/GenBank/DDBJ databases">
        <title>Genome-Enabled Discovery of Anthraquinone Biosynthesis in Senna tora.</title>
        <authorList>
            <person name="Kang S.-H."/>
            <person name="Pandey R.P."/>
            <person name="Lee C.-M."/>
            <person name="Sim J.-S."/>
            <person name="Jeong J.-T."/>
            <person name="Choi B.-S."/>
            <person name="Jung M."/>
            <person name="Ginzburg D."/>
            <person name="Zhao K."/>
            <person name="Won S.Y."/>
            <person name="Oh T.-J."/>
            <person name="Yu Y."/>
            <person name="Kim N.-H."/>
            <person name="Lee O.R."/>
            <person name="Lee T.-H."/>
            <person name="Bashyal P."/>
            <person name="Kim T.-S."/>
            <person name="Lee W.-H."/>
            <person name="Kawkins C."/>
            <person name="Kim C.-K."/>
            <person name="Kim J.S."/>
            <person name="Ahn B.O."/>
            <person name="Rhee S.Y."/>
            <person name="Sohng J.K."/>
        </authorList>
    </citation>
    <scope>NUCLEOTIDE SEQUENCE</scope>
    <source>
        <tissue evidence="9">Leaf</tissue>
    </source>
</reference>
<dbReference type="PRINTS" id="PR00385">
    <property type="entry name" value="P450"/>
</dbReference>
<dbReference type="PROSITE" id="PS00086">
    <property type="entry name" value="CYTOCHROME_P450"/>
    <property type="match status" value="1"/>
</dbReference>
<dbReference type="AlphaFoldDB" id="A0A834TNL3"/>
<keyword evidence="10" id="KW-1185">Reference proteome</keyword>
<name>A0A834TNL3_9FABA</name>
<evidence type="ECO:0000256" key="4">
    <source>
        <dbReference type="ARBA" id="ARBA00023002"/>
    </source>
</evidence>
<comment type="caution">
    <text evidence="9">The sequence shown here is derived from an EMBL/GenBank/DDBJ whole genome shotgun (WGS) entry which is preliminary data.</text>
</comment>
<dbReference type="FunFam" id="1.10.630.10:FF:000007">
    <property type="entry name" value="Cytochrome P450 76C4"/>
    <property type="match status" value="1"/>
</dbReference>
<evidence type="ECO:0000256" key="2">
    <source>
        <dbReference type="ARBA" id="ARBA00022617"/>
    </source>
</evidence>
<evidence type="ECO:0000313" key="9">
    <source>
        <dbReference type="EMBL" id="KAF7824724.1"/>
    </source>
</evidence>
<evidence type="ECO:0000256" key="7">
    <source>
        <dbReference type="PIRSR" id="PIRSR602401-1"/>
    </source>
</evidence>
<accession>A0A834TNL3</accession>
<dbReference type="OrthoDB" id="2789670at2759"/>
<dbReference type="SUPFAM" id="SSF48264">
    <property type="entry name" value="Cytochrome P450"/>
    <property type="match status" value="1"/>
</dbReference>
<evidence type="ECO:0000256" key="8">
    <source>
        <dbReference type="RuleBase" id="RU000461"/>
    </source>
</evidence>
<feature type="binding site" description="axial binding residue" evidence="7">
    <location>
        <position position="424"/>
    </location>
    <ligand>
        <name>heme</name>
        <dbReference type="ChEBI" id="CHEBI:30413"/>
    </ligand>
    <ligandPart>
        <name>Fe</name>
        <dbReference type="ChEBI" id="CHEBI:18248"/>
    </ligandPart>
</feature>
<proteinExistence type="inferred from homology"/>
<dbReference type="GO" id="GO:0004497">
    <property type="term" value="F:monooxygenase activity"/>
    <property type="evidence" value="ECO:0007669"/>
    <property type="project" value="UniProtKB-KW"/>
</dbReference>
<evidence type="ECO:0000256" key="3">
    <source>
        <dbReference type="ARBA" id="ARBA00022723"/>
    </source>
</evidence>
<keyword evidence="5 7" id="KW-0408">Iron</keyword>
<protein>
    <submittedName>
        <fullName evidence="9">Geraniol 8-hydroxylase-like</fullName>
    </submittedName>
</protein>
<dbReference type="InterPro" id="IPR001128">
    <property type="entry name" value="Cyt_P450"/>
</dbReference>
<evidence type="ECO:0000313" key="10">
    <source>
        <dbReference type="Proteomes" id="UP000634136"/>
    </source>
</evidence>
<dbReference type="GO" id="GO:0005506">
    <property type="term" value="F:iron ion binding"/>
    <property type="evidence" value="ECO:0007669"/>
    <property type="project" value="InterPro"/>
</dbReference>
<dbReference type="Proteomes" id="UP000634136">
    <property type="component" value="Unassembled WGS sequence"/>
</dbReference>